<dbReference type="SUPFAM" id="SSF53474">
    <property type="entry name" value="alpha/beta-Hydrolases"/>
    <property type="match status" value="1"/>
</dbReference>
<organism evidence="3 4">
    <name type="scientific">Exophiala xenobiotica</name>
    <dbReference type="NCBI Taxonomy" id="348802"/>
    <lineage>
        <taxon>Eukaryota</taxon>
        <taxon>Fungi</taxon>
        <taxon>Dikarya</taxon>
        <taxon>Ascomycota</taxon>
        <taxon>Pezizomycotina</taxon>
        <taxon>Eurotiomycetes</taxon>
        <taxon>Chaetothyriomycetidae</taxon>
        <taxon>Chaetothyriales</taxon>
        <taxon>Herpotrichiellaceae</taxon>
        <taxon>Exophiala</taxon>
    </lineage>
</organism>
<gene>
    <name evidence="3" type="ORF">PV05_04175</name>
</gene>
<dbReference type="RefSeq" id="XP_013316015.1">
    <property type="nucleotide sequence ID" value="XM_013460561.1"/>
</dbReference>
<evidence type="ECO:0000313" key="3">
    <source>
        <dbReference type="EMBL" id="KIW55431.1"/>
    </source>
</evidence>
<evidence type="ECO:0000313" key="4">
    <source>
        <dbReference type="Proteomes" id="UP000054342"/>
    </source>
</evidence>
<dbReference type="InterPro" id="IPR013094">
    <property type="entry name" value="AB_hydrolase_3"/>
</dbReference>
<dbReference type="Gene3D" id="3.40.50.1820">
    <property type="entry name" value="alpha/beta hydrolase"/>
    <property type="match status" value="1"/>
</dbReference>
<dbReference type="GO" id="GO:0016787">
    <property type="term" value="F:hydrolase activity"/>
    <property type="evidence" value="ECO:0007669"/>
    <property type="project" value="UniProtKB-KW"/>
</dbReference>
<dbReference type="EMBL" id="KN847319">
    <property type="protein sequence ID" value="KIW55431.1"/>
    <property type="molecule type" value="Genomic_DNA"/>
</dbReference>
<proteinExistence type="predicted"/>
<keyword evidence="4" id="KW-1185">Reference proteome</keyword>
<name>A0A0D2BSH7_9EURO</name>
<accession>A0A0D2BSH7</accession>
<evidence type="ECO:0000259" key="2">
    <source>
        <dbReference type="Pfam" id="PF07859"/>
    </source>
</evidence>
<dbReference type="Proteomes" id="UP000054342">
    <property type="component" value="Unassembled WGS sequence"/>
</dbReference>
<dbReference type="OrthoDB" id="408631at2759"/>
<dbReference type="PANTHER" id="PTHR48081">
    <property type="entry name" value="AB HYDROLASE SUPERFAMILY PROTEIN C4A8.06C"/>
    <property type="match status" value="1"/>
</dbReference>
<dbReference type="GeneID" id="25326083"/>
<dbReference type="InterPro" id="IPR029058">
    <property type="entry name" value="AB_hydrolase_fold"/>
</dbReference>
<feature type="domain" description="Alpha/beta hydrolase fold-3" evidence="2">
    <location>
        <begin position="94"/>
        <end position="308"/>
    </location>
</feature>
<dbReference type="AlphaFoldDB" id="A0A0D2BSH7"/>
<dbReference type="HOGENOM" id="CLU_012494_6_3_1"/>
<reference evidence="3 4" key="1">
    <citation type="submission" date="2015-01" db="EMBL/GenBank/DDBJ databases">
        <title>The Genome Sequence of Exophiala xenobiotica CBS118157.</title>
        <authorList>
            <consortium name="The Broad Institute Genomics Platform"/>
            <person name="Cuomo C."/>
            <person name="de Hoog S."/>
            <person name="Gorbushina A."/>
            <person name="Stielow B."/>
            <person name="Teixiera M."/>
            <person name="Abouelleil A."/>
            <person name="Chapman S.B."/>
            <person name="Priest M."/>
            <person name="Young S.K."/>
            <person name="Wortman J."/>
            <person name="Nusbaum C."/>
            <person name="Birren B."/>
        </authorList>
    </citation>
    <scope>NUCLEOTIDE SEQUENCE [LARGE SCALE GENOMIC DNA]</scope>
    <source>
        <strain evidence="3 4">CBS 118157</strain>
    </source>
</reference>
<dbReference type="InterPro" id="IPR050300">
    <property type="entry name" value="GDXG_lipolytic_enzyme"/>
</dbReference>
<sequence>MGRLTTEALLKLGVIDPELDGFLKANTIQSIDYSDIHEFKKGAEQLDAQKIARLGESPASVKRSETHYTAEDGMQLRALIYQPVTPTAEGVPLVVLFHGGGFCIGIPEDEEETARNIVNAFGATCVSCAYRLAPRFKFPYAAKDGWSALKWAAVNAKSWGADPAVGFAVGGTSAGANLAAVTAFLARDHNLSPPLTGLYLAVPLVCGESVLPEKLRDRFMSYEHNKDALVLPRAAIDMFIRAYEPNFEDAILYSVLNHPKGHKDLPPTFLQINGMDPLRDEAMIFADVLEENSVKVKLEIYPGVPHCHWIFFPFLQASVKFREDQVEGFGWLLNQKPRLLEV</sequence>
<dbReference type="STRING" id="348802.A0A0D2BSH7"/>
<dbReference type="Pfam" id="PF07859">
    <property type="entry name" value="Abhydrolase_3"/>
    <property type="match status" value="1"/>
</dbReference>
<keyword evidence="1" id="KW-0378">Hydrolase</keyword>
<protein>
    <recommendedName>
        <fullName evidence="2">Alpha/beta hydrolase fold-3 domain-containing protein</fullName>
    </recommendedName>
</protein>
<evidence type="ECO:0000256" key="1">
    <source>
        <dbReference type="ARBA" id="ARBA00022801"/>
    </source>
</evidence>